<dbReference type="InterPro" id="IPR000760">
    <property type="entry name" value="Inositol_monophosphatase-like"/>
</dbReference>
<evidence type="ECO:0000313" key="8">
    <source>
        <dbReference type="Proteomes" id="UP000272503"/>
    </source>
</evidence>
<proteinExistence type="predicted"/>
<dbReference type="PANTHER" id="PTHR20854:SF4">
    <property type="entry name" value="INOSITOL-1-MONOPHOSPHATASE-RELATED"/>
    <property type="match status" value="1"/>
</dbReference>
<dbReference type="InterPro" id="IPR020550">
    <property type="entry name" value="Inositol_monophosphatase_CS"/>
</dbReference>
<dbReference type="OrthoDB" id="9772456at2"/>
<evidence type="ECO:0000256" key="3">
    <source>
        <dbReference type="ARBA" id="ARBA00022723"/>
    </source>
</evidence>
<protein>
    <recommendedName>
        <fullName evidence="2">inositol-phosphate phosphatase</fullName>
        <ecNumber evidence="2">3.1.3.25</ecNumber>
    </recommendedName>
</protein>
<dbReference type="PRINTS" id="PR00377">
    <property type="entry name" value="IMPHPHTASES"/>
</dbReference>
<reference evidence="7 8" key="1">
    <citation type="submission" date="2018-10" db="EMBL/GenBank/DDBJ databases">
        <authorList>
            <person name="Li J."/>
        </authorList>
    </citation>
    <scope>NUCLEOTIDE SEQUENCE [LARGE SCALE GENOMIC DNA]</scope>
    <source>
        <strain evidence="7 8">IF 016277</strain>
    </source>
</reference>
<dbReference type="GO" id="GO:0006020">
    <property type="term" value="P:inositol metabolic process"/>
    <property type="evidence" value="ECO:0007669"/>
    <property type="project" value="TreeGrafter"/>
</dbReference>
<dbReference type="Gene3D" id="3.40.190.80">
    <property type="match status" value="1"/>
</dbReference>
<name>A0A3L7AC19_9MICO</name>
<dbReference type="GO" id="GO:0008934">
    <property type="term" value="F:inositol monophosphate 1-phosphatase activity"/>
    <property type="evidence" value="ECO:0007669"/>
    <property type="project" value="TreeGrafter"/>
</dbReference>
<dbReference type="SUPFAM" id="SSF56655">
    <property type="entry name" value="Carbohydrate phosphatase"/>
    <property type="match status" value="1"/>
</dbReference>
<comment type="cofactor">
    <cofactor evidence="6">
        <name>Mg(2+)</name>
        <dbReference type="ChEBI" id="CHEBI:18420"/>
    </cofactor>
</comment>
<dbReference type="Proteomes" id="UP000272503">
    <property type="component" value="Unassembled WGS sequence"/>
</dbReference>
<dbReference type="Gene3D" id="3.30.540.10">
    <property type="entry name" value="Fructose-1,6-Bisphosphatase, subunit A, domain 1"/>
    <property type="match status" value="1"/>
</dbReference>
<dbReference type="InterPro" id="IPR020583">
    <property type="entry name" value="Inositol_monoP_metal-BS"/>
</dbReference>
<accession>A0A3L7AC19</accession>
<evidence type="ECO:0000256" key="1">
    <source>
        <dbReference type="ARBA" id="ARBA00001033"/>
    </source>
</evidence>
<feature type="binding site" evidence="6">
    <location>
        <position position="102"/>
    </location>
    <ligand>
        <name>Mg(2+)</name>
        <dbReference type="ChEBI" id="CHEBI:18420"/>
        <label>1</label>
        <note>catalytic</note>
    </ligand>
</feature>
<evidence type="ECO:0000256" key="4">
    <source>
        <dbReference type="ARBA" id="ARBA00022801"/>
    </source>
</evidence>
<dbReference type="AlphaFoldDB" id="A0A3L7AC19"/>
<dbReference type="PROSITE" id="PS00630">
    <property type="entry name" value="IMP_2"/>
    <property type="match status" value="1"/>
</dbReference>
<dbReference type="RefSeq" id="WP_121647128.1">
    <property type="nucleotide sequence ID" value="NZ_RCUX01000001.1"/>
</dbReference>
<evidence type="ECO:0000256" key="6">
    <source>
        <dbReference type="PIRSR" id="PIRSR600760-2"/>
    </source>
</evidence>
<dbReference type="GO" id="GO:0007165">
    <property type="term" value="P:signal transduction"/>
    <property type="evidence" value="ECO:0007669"/>
    <property type="project" value="TreeGrafter"/>
</dbReference>
<dbReference type="GO" id="GO:0046854">
    <property type="term" value="P:phosphatidylinositol phosphate biosynthetic process"/>
    <property type="evidence" value="ECO:0007669"/>
    <property type="project" value="InterPro"/>
</dbReference>
<dbReference type="GO" id="GO:0046872">
    <property type="term" value="F:metal ion binding"/>
    <property type="evidence" value="ECO:0007669"/>
    <property type="project" value="UniProtKB-KW"/>
</dbReference>
<keyword evidence="5 6" id="KW-0460">Magnesium</keyword>
<feature type="binding site" evidence="6">
    <location>
        <position position="104"/>
    </location>
    <ligand>
        <name>Mg(2+)</name>
        <dbReference type="ChEBI" id="CHEBI:18420"/>
        <label>1</label>
        <note>catalytic</note>
    </ligand>
</feature>
<dbReference type="EC" id="3.1.3.25" evidence="2"/>
<gene>
    <name evidence="7" type="ORF">D9V32_01530</name>
</gene>
<evidence type="ECO:0000313" key="7">
    <source>
        <dbReference type="EMBL" id="RLP78036.1"/>
    </source>
</evidence>
<organism evidence="7 8">
    <name type="scientific">Mycetocola tolaasinivorans</name>
    <dbReference type="NCBI Taxonomy" id="76635"/>
    <lineage>
        <taxon>Bacteria</taxon>
        <taxon>Bacillati</taxon>
        <taxon>Actinomycetota</taxon>
        <taxon>Actinomycetes</taxon>
        <taxon>Micrococcales</taxon>
        <taxon>Microbacteriaceae</taxon>
        <taxon>Mycetocola</taxon>
    </lineage>
</organism>
<feature type="binding site" evidence="6">
    <location>
        <position position="85"/>
    </location>
    <ligand>
        <name>Mg(2+)</name>
        <dbReference type="ChEBI" id="CHEBI:18420"/>
        <label>1</label>
        <note>catalytic</note>
    </ligand>
</feature>
<dbReference type="PROSITE" id="PS00629">
    <property type="entry name" value="IMP_1"/>
    <property type="match status" value="1"/>
</dbReference>
<keyword evidence="8" id="KW-1185">Reference proteome</keyword>
<keyword evidence="3 6" id="KW-0479">Metal-binding</keyword>
<feature type="binding site" evidence="6">
    <location>
        <position position="105"/>
    </location>
    <ligand>
        <name>Mg(2+)</name>
        <dbReference type="ChEBI" id="CHEBI:18420"/>
        <label>1</label>
        <note>catalytic</note>
    </ligand>
</feature>
<dbReference type="EMBL" id="RCUX01000001">
    <property type="protein sequence ID" value="RLP78036.1"/>
    <property type="molecule type" value="Genomic_DNA"/>
</dbReference>
<comment type="caution">
    <text evidence="7">The sequence shown here is derived from an EMBL/GenBank/DDBJ whole genome shotgun (WGS) entry which is preliminary data.</text>
</comment>
<feature type="binding site" evidence="6">
    <location>
        <position position="258"/>
    </location>
    <ligand>
        <name>Mg(2+)</name>
        <dbReference type="ChEBI" id="CHEBI:18420"/>
        <label>1</label>
        <note>catalytic</note>
    </ligand>
</feature>
<sequence length="301" mass="30288">MTEHGTPTPDSTLAETHDLPALRALAEDAAVRVREHVLERRRTGIGWVIEKGSAIDVVTEVDREAEHLLREILLTARPEDGFLGEEGTATIPGTSGVVWVVDPIDGTTNFVTGAGPFAVSVAAVGVAAVGEAEVGVAAVSAAEPSAPIDPATWRALAGAIALCAENSAGALVSAHLGGGATSAGRPIRVLDGTDLAGAIIQTGLAYDPAVRRQQAGVLAALTPIVRDLRIGGSAAADLCAVAEGRVAAYFERGLAPWDYAAGALIVTEAGGALAGSEGERPDGGLLVASGPAILSALLPIV</sequence>
<dbReference type="Pfam" id="PF00459">
    <property type="entry name" value="Inositol_P"/>
    <property type="match status" value="1"/>
</dbReference>
<evidence type="ECO:0000256" key="5">
    <source>
        <dbReference type="ARBA" id="ARBA00022842"/>
    </source>
</evidence>
<keyword evidence="4" id="KW-0378">Hydrolase</keyword>
<dbReference type="PANTHER" id="PTHR20854">
    <property type="entry name" value="INOSITOL MONOPHOSPHATASE"/>
    <property type="match status" value="1"/>
</dbReference>
<evidence type="ECO:0000256" key="2">
    <source>
        <dbReference type="ARBA" id="ARBA00013106"/>
    </source>
</evidence>
<comment type="catalytic activity">
    <reaction evidence="1">
        <text>a myo-inositol phosphate + H2O = myo-inositol + phosphate</text>
        <dbReference type="Rhea" id="RHEA:24056"/>
        <dbReference type="ChEBI" id="CHEBI:15377"/>
        <dbReference type="ChEBI" id="CHEBI:17268"/>
        <dbReference type="ChEBI" id="CHEBI:43474"/>
        <dbReference type="ChEBI" id="CHEBI:84139"/>
        <dbReference type="EC" id="3.1.3.25"/>
    </reaction>
</comment>